<dbReference type="GO" id="GO:0008270">
    <property type="term" value="F:zinc ion binding"/>
    <property type="evidence" value="ECO:0007669"/>
    <property type="project" value="UniProtKB-KW"/>
</dbReference>
<gene>
    <name evidence="9" type="ORF">Ocin01_15280</name>
</gene>
<feature type="non-terminal residue" evidence="9">
    <location>
        <position position="255"/>
    </location>
</feature>
<dbReference type="GO" id="GO:0005694">
    <property type="term" value="C:chromosome"/>
    <property type="evidence" value="ECO:0007669"/>
    <property type="project" value="UniProtKB-ARBA"/>
</dbReference>
<dbReference type="PANTHER" id="PTHR24390:SF79">
    <property type="entry name" value="ASPARAGINE-RICH ZINC FINGER PROTEIN AZF1"/>
    <property type="match status" value="1"/>
</dbReference>
<feature type="domain" description="C2H2-type" evidence="8">
    <location>
        <begin position="173"/>
        <end position="201"/>
    </location>
</feature>
<sequence length="255" mass="30185">MVHGETKRFPCKQCRSSFHTPSALTRHIKDIHDPSYIFTIKCAICDKGFHTNYNHQSHMRTHTNEKPYSCSVCRNTFTHPTSLKNHMKRIHSTVKVNPFSCLFCDKRFYGSYSQPHKRTTKGFHWKHYLVVHTNRVHSGEKRFQCVFCEKLLTERSYLSSHIRGNHISNEKPYFCKECRASFYRPGTLTEHIRKIHEDKDPKPFKCILCKRGFPTNTHMLYHLRVHTGEKPYPCAVCGKRFHLKSILDRHSKIHK</sequence>
<accession>A0A1D2MEP0</accession>
<evidence type="ECO:0000256" key="6">
    <source>
        <dbReference type="ARBA" id="ARBA00023242"/>
    </source>
</evidence>
<feature type="domain" description="C2H2-type" evidence="8">
    <location>
        <begin position="143"/>
        <end position="171"/>
    </location>
</feature>
<dbReference type="AlphaFoldDB" id="A0A1D2MEP0"/>
<proteinExistence type="predicted"/>
<name>A0A1D2MEP0_ORCCI</name>
<dbReference type="InterPro" id="IPR013087">
    <property type="entry name" value="Znf_C2H2_type"/>
</dbReference>
<dbReference type="PROSITE" id="PS50157">
    <property type="entry name" value="ZINC_FINGER_C2H2_2"/>
    <property type="match status" value="7"/>
</dbReference>
<keyword evidence="6" id="KW-0539">Nucleus</keyword>
<dbReference type="PROSITE" id="PS00028">
    <property type="entry name" value="ZINC_FINGER_C2H2_1"/>
    <property type="match status" value="7"/>
</dbReference>
<dbReference type="FunFam" id="3.30.160.60:FF:000557">
    <property type="entry name" value="zinc finger and SCAN domain-containing protein 29"/>
    <property type="match status" value="1"/>
</dbReference>
<evidence type="ECO:0000256" key="4">
    <source>
        <dbReference type="ARBA" id="ARBA00022771"/>
    </source>
</evidence>
<keyword evidence="4 7" id="KW-0863">Zinc-finger</keyword>
<comment type="subcellular location">
    <subcellularLocation>
        <location evidence="1">Nucleus</location>
    </subcellularLocation>
</comment>
<dbReference type="Gene3D" id="3.30.160.60">
    <property type="entry name" value="Classic Zinc Finger"/>
    <property type="match status" value="7"/>
</dbReference>
<keyword evidence="5" id="KW-0862">Zinc</keyword>
<dbReference type="FunFam" id="3.30.160.60:FF:001732">
    <property type="entry name" value="Zgc:162936"/>
    <property type="match status" value="1"/>
</dbReference>
<reference evidence="9 10" key="1">
    <citation type="journal article" date="2016" name="Genome Biol. Evol.">
        <title>Gene Family Evolution Reflects Adaptation to Soil Environmental Stressors in the Genome of the Collembolan Orchesella cincta.</title>
        <authorList>
            <person name="Faddeeva-Vakhrusheva A."/>
            <person name="Derks M.F."/>
            <person name="Anvar S.Y."/>
            <person name="Agamennone V."/>
            <person name="Suring W."/>
            <person name="Smit S."/>
            <person name="van Straalen N.M."/>
            <person name="Roelofs D."/>
        </authorList>
    </citation>
    <scope>NUCLEOTIDE SEQUENCE [LARGE SCALE GENOMIC DNA]</scope>
    <source>
        <tissue evidence="9">Mixed pool</tissue>
    </source>
</reference>
<feature type="domain" description="C2H2-type" evidence="8">
    <location>
        <begin position="68"/>
        <end position="96"/>
    </location>
</feature>
<dbReference type="OrthoDB" id="6077919at2759"/>
<dbReference type="InterPro" id="IPR036236">
    <property type="entry name" value="Znf_C2H2_sf"/>
</dbReference>
<protein>
    <submittedName>
        <fullName evidence="9">Putative zinc finger protein</fullName>
    </submittedName>
</protein>
<dbReference type="GO" id="GO:0000978">
    <property type="term" value="F:RNA polymerase II cis-regulatory region sequence-specific DNA binding"/>
    <property type="evidence" value="ECO:0007669"/>
    <property type="project" value="TreeGrafter"/>
</dbReference>
<dbReference type="SUPFAM" id="SSF57667">
    <property type="entry name" value="beta-beta-alpha zinc fingers"/>
    <property type="match status" value="5"/>
</dbReference>
<evidence type="ECO:0000313" key="10">
    <source>
        <dbReference type="Proteomes" id="UP000094527"/>
    </source>
</evidence>
<dbReference type="PANTHER" id="PTHR24390">
    <property type="entry name" value="ZINC FINGER PROTEIN"/>
    <property type="match status" value="1"/>
</dbReference>
<feature type="domain" description="C2H2-type" evidence="8">
    <location>
        <begin position="204"/>
        <end position="231"/>
    </location>
</feature>
<keyword evidence="2" id="KW-0479">Metal-binding</keyword>
<dbReference type="Pfam" id="PF00096">
    <property type="entry name" value="zf-C2H2"/>
    <property type="match status" value="4"/>
</dbReference>
<dbReference type="EMBL" id="LJIJ01001561">
    <property type="protein sequence ID" value="ODM91403.1"/>
    <property type="molecule type" value="Genomic_DNA"/>
</dbReference>
<dbReference type="STRING" id="48709.A0A1D2MEP0"/>
<dbReference type="GO" id="GO:0003700">
    <property type="term" value="F:DNA-binding transcription factor activity"/>
    <property type="evidence" value="ECO:0007669"/>
    <property type="project" value="TreeGrafter"/>
</dbReference>
<dbReference type="GO" id="GO:0045893">
    <property type="term" value="P:positive regulation of DNA-templated transcription"/>
    <property type="evidence" value="ECO:0007669"/>
    <property type="project" value="UniProtKB-ARBA"/>
</dbReference>
<dbReference type="FunFam" id="3.30.160.60:FF:000100">
    <property type="entry name" value="Zinc finger 45-like"/>
    <property type="match status" value="1"/>
</dbReference>
<keyword evidence="10" id="KW-1185">Reference proteome</keyword>
<evidence type="ECO:0000259" key="8">
    <source>
        <dbReference type="PROSITE" id="PS50157"/>
    </source>
</evidence>
<dbReference type="Proteomes" id="UP000094527">
    <property type="component" value="Unassembled WGS sequence"/>
</dbReference>
<evidence type="ECO:0000256" key="2">
    <source>
        <dbReference type="ARBA" id="ARBA00022723"/>
    </source>
</evidence>
<evidence type="ECO:0000256" key="5">
    <source>
        <dbReference type="ARBA" id="ARBA00022833"/>
    </source>
</evidence>
<feature type="domain" description="C2H2-type" evidence="8">
    <location>
        <begin position="40"/>
        <end position="67"/>
    </location>
</feature>
<evidence type="ECO:0000256" key="3">
    <source>
        <dbReference type="ARBA" id="ARBA00022737"/>
    </source>
</evidence>
<dbReference type="GO" id="GO:0006357">
    <property type="term" value="P:regulation of transcription by RNA polymerase II"/>
    <property type="evidence" value="ECO:0007669"/>
    <property type="project" value="TreeGrafter"/>
</dbReference>
<evidence type="ECO:0000256" key="7">
    <source>
        <dbReference type="PROSITE-ProRule" id="PRU00042"/>
    </source>
</evidence>
<feature type="domain" description="C2H2-type" evidence="8">
    <location>
        <begin position="232"/>
        <end position="255"/>
    </location>
</feature>
<dbReference type="GO" id="GO:0005634">
    <property type="term" value="C:nucleus"/>
    <property type="evidence" value="ECO:0007669"/>
    <property type="project" value="UniProtKB-SubCell"/>
</dbReference>
<feature type="domain" description="C2H2-type" evidence="8">
    <location>
        <begin position="9"/>
        <end position="32"/>
    </location>
</feature>
<dbReference type="OMA" id="MESELCQ"/>
<dbReference type="SMART" id="SM00355">
    <property type="entry name" value="ZnF_C2H2"/>
    <property type="match status" value="8"/>
</dbReference>
<evidence type="ECO:0000256" key="1">
    <source>
        <dbReference type="ARBA" id="ARBA00004123"/>
    </source>
</evidence>
<comment type="caution">
    <text evidence="9">The sequence shown here is derived from an EMBL/GenBank/DDBJ whole genome shotgun (WGS) entry which is preliminary data.</text>
</comment>
<keyword evidence="3" id="KW-0677">Repeat</keyword>
<evidence type="ECO:0000313" key="9">
    <source>
        <dbReference type="EMBL" id="ODM91403.1"/>
    </source>
</evidence>
<organism evidence="9 10">
    <name type="scientific">Orchesella cincta</name>
    <name type="common">Springtail</name>
    <name type="synonym">Podura cincta</name>
    <dbReference type="NCBI Taxonomy" id="48709"/>
    <lineage>
        <taxon>Eukaryota</taxon>
        <taxon>Metazoa</taxon>
        <taxon>Ecdysozoa</taxon>
        <taxon>Arthropoda</taxon>
        <taxon>Hexapoda</taxon>
        <taxon>Collembola</taxon>
        <taxon>Entomobryomorpha</taxon>
        <taxon>Entomobryoidea</taxon>
        <taxon>Orchesellidae</taxon>
        <taxon>Orchesellinae</taxon>
        <taxon>Orchesella</taxon>
    </lineage>
</organism>